<keyword evidence="1" id="KW-0815">Transposition</keyword>
<evidence type="ECO:0000313" key="4">
    <source>
        <dbReference type="EMBL" id="WYX99935.1"/>
    </source>
</evidence>
<keyword evidence="3" id="KW-0233">DNA recombination</keyword>
<accession>A0AAX4NEM7</accession>
<gene>
    <name evidence="4" type="ORF">OXIME_000481</name>
</gene>
<dbReference type="PANTHER" id="PTHR33217">
    <property type="entry name" value="TRANSPOSASE FOR INSERTION SEQUENCE ELEMENT IS1081"/>
    <property type="match status" value="1"/>
</dbReference>
<reference evidence="4 5" key="1">
    <citation type="submission" date="2023-09" db="EMBL/GenBank/DDBJ databases">
        <authorList>
            <person name="Golyshina O.V."/>
            <person name="Lunev E.A."/>
            <person name="Bargiela R."/>
            <person name="Gaines M.C."/>
            <person name="Daum B."/>
            <person name="Bale N.J."/>
            <person name="Koenen M."/>
            <person name="Sinninghe Damst J.S."/>
            <person name="Yakimov M."/>
            <person name="Golyshin P.N."/>
        </authorList>
    </citation>
    <scope>NUCLEOTIDE SEQUENCE [LARGE SCALE GENOMIC DNA]</scope>
    <source>
        <strain evidence="4 5">M1</strain>
    </source>
</reference>
<organism evidence="4 5">
    <name type="scientific">Oxyplasma meridianum</name>
    <dbReference type="NCBI Taxonomy" id="3073602"/>
    <lineage>
        <taxon>Archaea</taxon>
        <taxon>Methanobacteriati</taxon>
        <taxon>Thermoplasmatota</taxon>
        <taxon>Thermoplasmata</taxon>
        <taxon>Thermoplasmatales</taxon>
        <taxon>Thermoplasmataceae</taxon>
        <taxon>Oxyplasma</taxon>
    </lineage>
</organism>
<dbReference type="GO" id="GO:0003677">
    <property type="term" value="F:DNA binding"/>
    <property type="evidence" value="ECO:0007669"/>
    <property type="project" value="UniProtKB-KW"/>
</dbReference>
<evidence type="ECO:0000256" key="1">
    <source>
        <dbReference type="ARBA" id="ARBA00022578"/>
    </source>
</evidence>
<protein>
    <submittedName>
        <fullName evidence="4">Transposase</fullName>
    </submittedName>
</protein>
<dbReference type="GO" id="GO:0004803">
    <property type="term" value="F:transposase activity"/>
    <property type="evidence" value="ECO:0007669"/>
    <property type="project" value="InterPro"/>
</dbReference>
<evidence type="ECO:0000313" key="5">
    <source>
        <dbReference type="Proteomes" id="UP001451606"/>
    </source>
</evidence>
<keyword evidence="2" id="KW-0238">DNA-binding</keyword>
<dbReference type="AlphaFoldDB" id="A0AAX4NEM7"/>
<name>A0AAX4NEM7_9ARCH</name>
<dbReference type="GO" id="GO:0006313">
    <property type="term" value="P:DNA transposition"/>
    <property type="evidence" value="ECO:0007669"/>
    <property type="project" value="InterPro"/>
</dbReference>
<dbReference type="KEGG" id="omr:OXIME_000481"/>
<dbReference type="EMBL" id="CP133772">
    <property type="protein sequence ID" value="WYX99935.1"/>
    <property type="molecule type" value="Genomic_DNA"/>
</dbReference>
<keyword evidence="5" id="KW-1185">Reference proteome</keyword>
<evidence type="ECO:0000256" key="2">
    <source>
        <dbReference type="ARBA" id="ARBA00023125"/>
    </source>
</evidence>
<dbReference type="GeneID" id="95967208"/>
<dbReference type="InterPro" id="IPR001207">
    <property type="entry name" value="Transposase_mutator"/>
</dbReference>
<proteinExistence type="predicted"/>
<dbReference type="Pfam" id="PF00872">
    <property type="entry name" value="Transposase_mut"/>
    <property type="match status" value="1"/>
</dbReference>
<sequence length="126" mass="14696">MKLKTVHNKIILKRSQIRKFSFQTEVFERYSRVEKALDSVMLESYISGVSTRNVTKFVKALGIKNVSPSHISPLTSDLDVNILIYLRDPERSMESYMKFIYIDATYFNVNMGKNTEKKDLYPYALV</sequence>
<evidence type="ECO:0000256" key="3">
    <source>
        <dbReference type="ARBA" id="ARBA00023172"/>
    </source>
</evidence>
<dbReference type="RefSeq" id="WP_393971894.1">
    <property type="nucleotide sequence ID" value="NZ_CP133772.1"/>
</dbReference>
<dbReference type="Proteomes" id="UP001451606">
    <property type="component" value="Chromosome"/>
</dbReference>
<dbReference type="PANTHER" id="PTHR33217:SF7">
    <property type="entry name" value="TRANSPOSASE FOR INSERTION SEQUENCE ELEMENT IS1081"/>
    <property type="match status" value="1"/>
</dbReference>